<proteinExistence type="predicted"/>
<dbReference type="Proteomes" id="UP000002432">
    <property type="component" value="Chromosome"/>
</dbReference>
<evidence type="ECO:0000313" key="2">
    <source>
        <dbReference type="Proteomes" id="UP000002432"/>
    </source>
</evidence>
<dbReference type="AlphaFoldDB" id="Q1ISG3"/>
<accession>Q1ISG3</accession>
<organism evidence="1 2">
    <name type="scientific">Koribacter versatilis (strain Ellin345)</name>
    <dbReference type="NCBI Taxonomy" id="204669"/>
    <lineage>
        <taxon>Bacteria</taxon>
        <taxon>Pseudomonadati</taxon>
        <taxon>Acidobacteriota</taxon>
        <taxon>Terriglobia</taxon>
        <taxon>Terriglobales</taxon>
        <taxon>Candidatus Korobacteraceae</taxon>
        <taxon>Candidatus Korobacter</taxon>
    </lineage>
</organism>
<dbReference type="HOGENOM" id="CLU_2569371_0_0_0"/>
<protein>
    <submittedName>
        <fullName evidence="1">Uncharacterized protein</fullName>
    </submittedName>
</protein>
<dbReference type="KEGG" id="aba:Acid345_1184"/>
<sequence>MFRNIRSRRPPSGKPVYAAIITTTTTITTIITTTGGNIIITITAHTPRTISRMNRAASSPTNSLTAWKFGFRPIASSGGNF</sequence>
<keyword evidence="2" id="KW-1185">Reference proteome</keyword>
<dbReference type="RefSeq" id="WP_011521989.1">
    <property type="nucleotide sequence ID" value="NC_008009.1"/>
</dbReference>
<name>Q1ISG3_KORVE</name>
<dbReference type="EMBL" id="CP000360">
    <property type="protein sequence ID" value="ABF40187.1"/>
    <property type="molecule type" value="Genomic_DNA"/>
</dbReference>
<gene>
    <name evidence="1" type="ordered locus">Acid345_1184</name>
</gene>
<evidence type="ECO:0000313" key="1">
    <source>
        <dbReference type="EMBL" id="ABF40187.1"/>
    </source>
</evidence>
<dbReference type="EnsemblBacteria" id="ABF40187">
    <property type="protein sequence ID" value="ABF40187"/>
    <property type="gene ID" value="Acid345_1184"/>
</dbReference>
<reference evidence="1 2" key="1">
    <citation type="journal article" date="2009" name="Appl. Environ. Microbiol.">
        <title>Three genomes from the phylum Acidobacteria provide insight into the lifestyles of these microorganisms in soils.</title>
        <authorList>
            <person name="Ward N.L."/>
            <person name="Challacombe J.F."/>
            <person name="Janssen P.H."/>
            <person name="Henrissat B."/>
            <person name="Coutinho P.M."/>
            <person name="Wu M."/>
            <person name="Xie G."/>
            <person name="Haft D.H."/>
            <person name="Sait M."/>
            <person name="Badger J."/>
            <person name="Barabote R.D."/>
            <person name="Bradley B."/>
            <person name="Brettin T.S."/>
            <person name="Brinkac L.M."/>
            <person name="Bruce D."/>
            <person name="Creasy T."/>
            <person name="Daugherty S.C."/>
            <person name="Davidsen T.M."/>
            <person name="DeBoy R.T."/>
            <person name="Detter J.C."/>
            <person name="Dodson R.J."/>
            <person name="Durkin A.S."/>
            <person name="Ganapathy A."/>
            <person name="Gwinn-Giglio M."/>
            <person name="Han C.S."/>
            <person name="Khouri H."/>
            <person name="Kiss H."/>
            <person name="Kothari S.P."/>
            <person name="Madupu R."/>
            <person name="Nelson K.E."/>
            <person name="Nelson W.C."/>
            <person name="Paulsen I."/>
            <person name="Penn K."/>
            <person name="Ren Q."/>
            <person name="Rosovitz M.J."/>
            <person name="Selengut J.D."/>
            <person name="Shrivastava S."/>
            <person name="Sullivan S.A."/>
            <person name="Tapia R."/>
            <person name="Thompson L.S."/>
            <person name="Watkins K.L."/>
            <person name="Yang Q."/>
            <person name="Yu C."/>
            <person name="Zafar N."/>
            <person name="Zhou L."/>
            <person name="Kuske C.R."/>
        </authorList>
    </citation>
    <scope>NUCLEOTIDE SEQUENCE [LARGE SCALE GENOMIC DNA]</scope>
    <source>
        <strain evidence="1 2">Ellin345</strain>
    </source>
</reference>